<name>A0A346PI95_9EURY</name>
<protein>
    <submittedName>
        <fullName evidence="1">Uncharacterized protein</fullName>
    </submittedName>
</protein>
<accession>A0A346PI95</accession>
<dbReference type="InterPro" id="IPR043809">
    <property type="entry name" value="DUF5791"/>
</dbReference>
<dbReference type="AlphaFoldDB" id="A0A346PI95"/>
<dbReference type="RefSeq" id="WP_117365226.1">
    <property type="nucleotide sequence ID" value="NZ_CP024047.1"/>
</dbReference>
<organism evidence="1 2">
    <name type="scientific">Natrarchaeobaculum sulfurireducens</name>
    <dbReference type="NCBI Taxonomy" id="2044521"/>
    <lineage>
        <taxon>Archaea</taxon>
        <taxon>Methanobacteriati</taxon>
        <taxon>Methanobacteriota</taxon>
        <taxon>Stenosarchaea group</taxon>
        <taxon>Halobacteria</taxon>
        <taxon>Halobacteriales</taxon>
        <taxon>Natrialbaceae</taxon>
        <taxon>Natrarchaeobaculum</taxon>
    </lineage>
</organism>
<dbReference type="Proteomes" id="UP000258707">
    <property type="component" value="Chromosome"/>
</dbReference>
<evidence type="ECO:0000313" key="2">
    <source>
        <dbReference type="Proteomes" id="UP000258707"/>
    </source>
</evidence>
<gene>
    <name evidence="1" type="ORF">AArc1_2932</name>
</gene>
<sequence>MFYDQRLNAPESPEELRTEYEADLAAIVDEYGLETVAAETDVDQDTLEAIGEEATPELNLEGAAQIQALEADTPDADTIVTMACEHLLLGMSSAVLDVEALESELGIDLEAKEIQQKIERRAPMTFEEFVHVQHAIADGMP</sequence>
<proteinExistence type="predicted"/>
<dbReference type="EMBL" id="CP024047">
    <property type="protein sequence ID" value="AXR79240.1"/>
    <property type="molecule type" value="Genomic_DNA"/>
</dbReference>
<dbReference type="KEGG" id="nan:AArc1_2932"/>
<reference evidence="2" key="1">
    <citation type="submission" date="2017-10" db="EMBL/GenBank/DDBJ databases">
        <title>Phenotypic and genomic properties of facultatively anaerobic sulfur-reducing natronoarchaea from hypersaline soda lakes.</title>
        <authorList>
            <person name="Sorokin D.Y."/>
            <person name="Kublanov I.V."/>
            <person name="Roman P."/>
            <person name="Sinninghe Damste J.S."/>
            <person name="Golyshin P.N."/>
            <person name="Rojo D."/>
            <person name="Ciordia S."/>
            <person name="Mena Md.C."/>
            <person name="Ferrer M."/>
            <person name="Messina E."/>
            <person name="Smedile F."/>
            <person name="La Spada G."/>
            <person name="La Cono V."/>
            <person name="Yakimov M.M."/>
        </authorList>
    </citation>
    <scope>NUCLEOTIDE SEQUENCE [LARGE SCALE GENOMIC DNA]</scope>
    <source>
        <strain evidence="2">AArc1</strain>
    </source>
</reference>
<dbReference type="GeneID" id="37639706"/>
<dbReference type="Pfam" id="PF19104">
    <property type="entry name" value="DUF5791"/>
    <property type="match status" value="1"/>
</dbReference>
<evidence type="ECO:0000313" key="1">
    <source>
        <dbReference type="EMBL" id="AXR79240.1"/>
    </source>
</evidence>